<organism evidence="6 7">
    <name type="scientific">Citricoccus parietis</name>
    <dbReference type="NCBI Taxonomy" id="592307"/>
    <lineage>
        <taxon>Bacteria</taxon>
        <taxon>Bacillati</taxon>
        <taxon>Actinomycetota</taxon>
        <taxon>Actinomycetes</taxon>
        <taxon>Micrococcales</taxon>
        <taxon>Micrococcaceae</taxon>
        <taxon>Citricoccus</taxon>
    </lineage>
</organism>
<dbReference type="InterPro" id="IPR029016">
    <property type="entry name" value="GAF-like_dom_sf"/>
</dbReference>
<dbReference type="SUPFAM" id="SSF46785">
    <property type="entry name" value="Winged helix' DNA-binding domain"/>
    <property type="match status" value="1"/>
</dbReference>
<keyword evidence="3" id="KW-0804">Transcription</keyword>
<accession>A0ABV6F1V6</accession>
<dbReference type="EMBL" id="JBHLWH010000009">
    <property type="protein sequence ID" value="MFC0247401.1"/>
    <property type="molecule type" value="Genomic_DNA"/>
</dbReference>
<dbReference type="PROSITE" id="PS51077">
    <property type="entry name" value="HTH_ICLR"/>
    <property type="match status" value="1"/>
</dbReference>
<dbReference type="Gene3D" id="3.30.450.40">
    <property type="match status" value="1"/>
</dbReference>
<sequence>MAMDDQSDNGHRDRDIIQSLERGITVLRAFAEVRTRPTIADLASAVGLSRPVVRRIMLTFERLGYAHQYRGEWVLTPRVLEMGQGYFSGESLPEIAQPHLQMVADRTEESTSVSVLDGADVVHVARVEVKRIMPYAVRVGSRLPAHATAMGHVLLGALSADGLEHYFEVAELVDFTPATMSGKAALQDCVAEAREQGYSLSVEELEPGMLAVAVPITVRGRVIATLSSTSTTARTSAEALLRDVVPLLKATAGEIAQDYYLSNRENGVFPRSE</sequence>
<feature type="domain" description="HTH iclR-type" evidence="4">
    <location>
        <begin position="17"/>
        <end position="77"/>
    </location>
</feature>
<evidence type="ECO:0000256" key="2">
    <source>
        <dbReference type="ARBA" id="ARBA00023125"/>
    </source>
</evidence>
<dbReference type="InterPro" id="IPR050707">
    <property type="entry name" value="HTH_MetabolicPath_Reg"/>
</dbReference>
<evidence type="ECO:0000313" key="7">
    <source>
        <dbReference type="Proteomes" id="UP001589766"/>
    </source>
</evidence>
<protein>
    <submittedName>
        <fullName evidence="6">IclR family transcriptional regulator C-terminal domain-containing protein</fullName>
    </submittedName>
</protein>
<evidence type="ECO:0000256" key="1">
    <source>
        <dbReference type="ARBA" id="ARBA00023015"/>
    </source>
</evidence>
<evidence type="ECO:0000259" key="4">
    <source>
        <dbReference type="PROSITE" id="PS51077"/>
    </source>
</evidence>
<dbReference type="PANTHER" id="PTHR30136">
    <property type="entry name" value="HELIX-TURN-HELIX TRANSCRIPTIONAL REGULATOR, ICLR FAMILY"/>
    <property type="match status" value="1"/>
</dbReference>
<name>A0ABV6F1V6_9MICC</name>
<dbReference type="Proteomes" id="UP001589766">
    <property type="component" value="Unassembled WGS sequence"/>
</dbReference>
<gene>
    <name evidence="6" type="ORF">ACFFIO_02685</name>
</gene>
<dbReference type="InterPro" id="IPR005471">
    <property type="entry name" value="Tscrpt_reg_IclR_N"/>
</dbReference>
<comment type="caution">
    <text evidence="6">The sequence shown here is derived from an EMBL/GenBank/DDBJ whole genome shotgun (WGS) entry which is preliminary data.</text>
</comment>
<dbReference type="Pfam" id="PF01614">
    <property type="entry name" value="IclR_C"/>
    <property type="match status" value="1"/>
</dbReference>
<keyword evidence="7" id="KW-1185">Reference proteome</keyword>
<evidence type="ECO:0000256" key="3">
    <source>
        <dbReference type="ARBA" id="ARBA00023163"/>
    </source>
</evidence>
<keyword evidence="1" id="KW-0805">Transcription regulation</keyword>
<dbReference type="InterPro" id="IPR014757">
    <property type="entry name" value="Tscrpt_reg_IclR_C"/>
</dbReference>
<dbReference type="Pfam" id="PF09339">
    <property type="entry name" value="HTH_IclR"/>
    <property type="match status" value="1"/>
</dbReference>
<feature type="domain" description="IclR-ED" evidence="5">
    <location>
        <begin position="78"/>
        <end position="261"/>
    </location>
</feature>
<dbReference type="PANTHER" id="PTHR30136:SF34">
    <property type="entry name" value="TRANSCRIPTIONAL REGULATOR"/>
    <property type="match status" value="1"/>
</dbReference>
<dbReference type="InterPro" id="IPR036388">
    <property type="entry name" value="WH-like_DNA-bd_sf"/>
</dbReference>
<dbReference type="SUPFAM" id="SSF55781">
    <property type="entry name" value="GAF domain-like"/>
    <property type="match status" value="1"/>
</dbReference>
<dbReference type="PROSITE" id="PS51078">
    <property type="entry name" value="ICLR_ED"/>
    <property type="match status" value="1"/>
</dbReference>
<evidence type="ECO:0000259" key="5">
    <source>
        <dbReference type="PROSITE" id="PS51078"/>
    </source>
</evidence>
<evidence type="ECO:0000313" key="6">
    <source>
        <dbReference type="EMBL" id="MFC0247401.1"/>
    </source>
</evidence>
<dbReference type="Gene3D" id="1.10.10.10">
    <property type="entry name" value="Winged helix-like DNA-binding domain superfamily/Winged helix DNA-binding domain"/>
    <property type="match status" value="1"/>
</dbReference>
<keyword evidence="2" id="KW-0238">DNA-binding</keyword>
<reference evidence="6 7" key="1">
    <citation type="submission" date="2024-09" db="EMBL/GenBank/DDBJ databases">
        <authorList>
            <person name="Sun Q."/>
            <person name="Mori K."/>
        </authorList>
    </citation>
    <scope>NUCLEOTIDE SEQUENCE [LARGE SCALE GENOMIC DNA]</scope>
    <source>
        <strain evidence="6 7">CCM 7609</strain>
    </source>
</reference>
<dbReference type="InterPro" id="IPR036390">
    <property type="entry name" value="WH_DNA-bd_sf"/>
</dbReference>
<proteinExistence type="predicted"/>
<dbReference type="SMART" id="SM00346">
    <property type="entry name" value="HTH_ICLR"/>
    <property type="match status" value="1"/>
</dbReference>